<dbReference type="GO" id="GO:0005085">
    <property type="term" value="F:guanyl-nucleotide exchange factor activity"/>
    <property type="evidence" value="ECO:0007669"/>
    <property type="project" value="InterPro"/>
</dbReference>
<evidence type="ECO:0000259" key="2">
    <source>
        <dbReference type="PROSITE" id="PS50186"/>
    </source>
</evidence>
<gene>
    <name evidence="3" type="ORF">RO3G_08775</name>
</gene>
<dbReference type="Pfam" id="PF22697">
    <property type="entry name" value="SOS1_NGEF_PH"/>
    <property type="match status" value="1"/>
</dbReference>
<dbReference type="PANTHER" id="PTHR46572:SF2">
    <property type="entry name" value="RHO1 GDP-GTP EXCHANGE PROTEIN 1-RELATED"/>
    <property type="match status" value="1"/>
</dbReference>
<evidence type="ECO:0000259" key="1">
    <source>
        <dbReference type="PROSITE" id="PS50010"/>
    </source>
</evidence>
<dbReference type="AlphaFoldDB" id="I1C6J0"/>
<dbReference type="Gene3D" id="2.30.29.30">
    <property type="entry name" value="Pleckstrin-homology domain (PH domain)/Phosphotyrosine-binding domain (PTB)"/>
    <property type="match status" value="1"/>
</dbReference>
<dbReference type="InterPro" id="IPR055251">
    <property type="entry name" value="SOS1_NGEF_PH"/>
</dbReference>
<dbReference type="Proteomes" id="UP000009138">
    <property type="component" value="Unassembled WGS sequence"/>
</dbReference>
<dbReference type="eggNOG" id="KOG4305">
    <property type="taxonomic scope" value="Eukaryota"/>
</dbReference>
<dbReference type="InterPro" id="IPR000591">
    <property type="entry name" value="DEP_dom"/>
</dbReference>
<dbReference type="RefSeq" id="XP_067519466.1">
    <property type="nucleotide sequence ID" value="XM_067663365.1"/>
</dbReference>
<evidence type="ECO:0008006" key="5">
    <source>
        <dbReference type="Google" id="ProtNLM"/>
    </source>
</evidence>
<dbReference type="CDD" id="cd00160">
    <property type="entry name" value="RhoGEF"/>
    <property type="match status" value="1"/>
</dbReference>
<dbReference type="SMART" id="SM00049">
    <property type="entry name" value="DEP"/>
    <property type="match status" value="1"/>
</dbReference>
<dbReference type="GeneID" id="93615746"/>
<dbReference type="EMBL" id="CH476737">
    <property type="protein sequence ID" value="EIE84070.1"/>
    <property type="molecule type" value="Genomic_DNA"/>
</dbReference>
<dbReference type="GO" id="GO:0035556">
    <property type="term" value="P:intracellular signal transduction"/>
    <property type="evidence" value="ECO:0007669"/>
    <property type="project" value="InterPro"/>
</dbReference>
<proteinExistence type="predicted"/>
<feature type="domain" description="DH" evidence="1">
    <location>
        <begin position="275"/>
        <end position="462"/>
    </location>
</feature>
<dbReference type="SUPFAM" id="SSF46785">
    <property type="entry name" value="Winged helix' DNA-binding domain"/>
    <property type="match status" value="1"/>
</dbReference>
<evidence type="ECO:0000313" key="3">
    <source>
        <dbReference type="EMBL" id="EIE84070.1"/>
    </source>
</evidence>
<feature type="domain" description="DEP" evidence="2">
    <location>
        <begin position="114"/>
        <end position="190"/>
    </location>
</feature>
<dbReference type="Gene3D" id="1.10.10.10">
    <property type="entry name" value="Winged helix-like DNA-binding domain superfamily/Winged helix DNA-binding domain"/>
    <property type="match status" value="1"/>
</dbReference>
<dbReference type="OMA" id="DIMIAHV"/>
<organism evidence="3 4">
    <name type="scientific">Rhizopus delemar (strain RA 99-880 / ATCC MYA-4621 / FGSC 9543 / NRRL 43880)</name>
    <name type="common">Mucormycosis agent</name>
    <name type="synonym">Rhizopus arrhizus var. delemar</name>
    <dbReference type="NCBI Taxonomy" id="246409"/>
    <lineage>
        <taxon>Eukaryota</taxon>
        <taxon>Fungi</taxon>
        <taxon>Fungi incertae sedis</taxon>
        <taxon>Mucoromycota</taxon>
        <taxon>Mucoromycotina</taxon>
        <taxon>Mucoromycetes</taxon>
        <taxon>Mucorales</taxon>
        <taxon>Mucorineae</taxon>
        <taxon>Rhizopodaceae</taxon>
        <taxon>Rhizopus</taxon>
    </lineage>
</organism>
<dbReference type="STRING" id="246409.I1C6J0"/>
<keyword evidence="4" id="KW-1185">Reference proteome</keyword>
<protein>
    <recommendedName>
        <fullName evidence="5">DH domain-containing protein</fullName>
    </recommendedName>
</protein>
<dbReference type="PANTHER" id="PTHR46572">
    <property type="entry name" value="RHO1 GDP-GTP EXCHANGE PROTEIN 1-RELATED"/>
    <property type="match status" value="1"/>
</dbReference>
<sequence length="572" mass="67379">MSQTIIEEERNHFQNAYRKSMLTPDIENSYRKQNLPIRRQSLQVFQKDYIIKKIPTQPEEKEKKQQHERRRCVSNPNLLLTVASSKQQEEQEQPAKQSTAHKFVALLSCVSKEFSKRISLKPIAVKDGIEYHNTFTGSEAVDCLLNILKIRDRNFGLLIGRALENQNFIHHVTYDCRLRDLDNEFYQLDLENGDNSSVNSVFTILTDCYSPTCTRKNPCYSNSCPRMKRKNNTETCNSSTAHLSRKDQEYLKDRVLWRYSVPLDIVMETNDKEKKRQECIYELVYTEQDFTRDLQYIKEFWIQPIQSSDIVPLERRQEFITNVFWNLTEIEKISSSLSKALTTRQDKHSVIPCIGDIMISHVKNFDPFVTYGAHQMIGKHTFEMEKKMNPRFQQFVMNLERRPESRRLELNGYLTKPTSRLGRYNLLLNSIHQVTPKDHKDYKDIPIAMDLITQFLVQLNHQVGLSDNTFHLQQLSNRILPFKGPELELLNPKRQLVMRGKMKRTKSTSLQLFLFDNYLVVCKVKFVQQLEYYKLYQKIQLENYGLIQLKSISKTSIIILKHADSDLRARIV</sequence>
<dbReference type="SMART" id="SM00325">
    <property type="entry name" value="RhoGEF"/>
    <property type="match status" value="1"/>
</dbReference>
<dbReference type="Gene3D" id="1.20.900.10">
    <property type="entry name" value="Dbl homology (DH) domain"/>
    <property type="match status" value="1"/>
</dbReference>
<dbReference type="SUPFAM" id="SSF50729">
    <property type="entry name" value="PH domain-like"/>
    <property type="match status" value="1"/>
</dbReference>
<dbReference type="SUPFAM" id="SSF48065">
    <property type="entry name" value="DBL homology domain (DH-domain)"/>
    <property type="match status" value="1"/>
</dbReference>
<dbReference type="InterPro" id="IPR036390">
    <property type="entry name" value="WH_DNA-bd_sf"/>
</dbReference>
<dbReference type="InterPro" id="IPR052233">
    <property type="entry name" value="Rho-type_GEFs"/>
</dbReference>
<dbReference type="OrthoDB" id="2272012at2759"/>
<dbReference type="VEuPathDB" id="FungiDB:RO3G_08775"/>
<accession>I1C6J0</accession>
<reference evidence="3 4" key="1">
    <citation type="journal article" date="2009" name="PLoS Genet.">
        <title>Genomic analysis of the basal lineage fungus Rhizopus oryzae reveals a whole-genome duplication.</title>
        <authorList>
            <person name="Ma L.-J."/>
            <person name="Ibrahim A.S."/>
            <person name="Skory C."/>
            <person name="Grabherr M.G."/>
            <person name="Burger G."/>
            <person name="Butler M."/>
            <person name="Elias M."/>
            <person name="Idnurm A."/>
            <person name="Lang B.F."/>
            <person name="Sone T."/>
            <person name="Abe A."/>
            <person name="Calvo S.E."/>
            <person name="Corrochano L.M."/>
            <person name="Engels R."/>
            <person name="Fu J."/>
            <person name="Hansberg W."/>
            <person name="Kim J.-M."/>
            <person name="Kodira C.D."/>
            <person name="Koehrsen M.J."/>
            <person name="Liu B."/>
            <person name="Miranda-Saavedra D."/>
            <person name="O'Leary S."/>
            <person name="Ortiz-Castellanos L."/>
            <person name="Poulter R."/>
            <person name="Rodriguez-Romero J."/>
            <person name="Ruiz-Herrera J."/>
            <person name="Shen Y.-Q."/>
            <person name="Zeng Q."/>
            <person name="Galagan J."/>
            <person name="Birren B.W."/>
            <person name="Cuomo C.A."/>
            <person name="Wickes B.L."/>
        </authorList>
    </citation>
    <scope>NUCLEOTIDE SEQUENCE [LARGE SCALE GENOMIC DNA]</scope>
    <source>
        <strain evidence="4">RA 99-880 / ATCC MYA-4621 / FGSC 9543 / NRRL 43880</strain>
    </source>
</reference>
<evidence type="ECO:0000313" key="4">
    <source>
        <dbReference type="Proteomes" id="UP000009138"/>
    </source>
</evidence>
<name>I1C6J0_RHIO9</name>
<dbReference type="InterPro" id="IPR011993">
    <property type="entry name" value="PH-like_dom_sf"/>
</dbReference>
<dbReference type="PROSITE" id="PS50010">
    <property type="entry name" value="DH_2"/>
    <property type="match status" value="1"/>
</dbReference>
<dbReference type="InParanoid" id="I1C6J0"/>
<dbReference type="Pfam" id="PF00621">
    <property type="entry name" value="RhoGEF"/>
    <property type="match status" value="1"/>
</dbReference>
<dbReference type="Pfam" id="PF00610">
    <property type="entry name" value="DEP"/>
    <property type="match status" value="1"/>
</dbReference>
<dbReference type="InterPro" id="IPR000219">
    <property type="entry name" value="DH_dom"/>
</dbReference>
<dbReference type="InterPro" id="IPR035899">
    <property type="entry name" value="DBL_dom_sf"/>
</dbReference>
<dbReference type="InterPro" id="IPR036388">
    <property type="entry name" value="WH-like_DNA-bd_sf"/>
</dbReference>
<dbReference type="PROSITE" id="PS50186">
    <property type="entry name" value="DEP"/>
    <property type="match status" value="1"/>
</dbReference>